<dbReference type="GO" id="GO:0006281">
    <property type="term" value="P:DNA repair"/>
    <property type="evidence" value="ECO:0007669"/>
    <property type="project" value="UniProtKB-KW"/>
</dbReference>
<dbReference type="AlphaFoldDB" id="A0A4S8HKP9"/>
<dbReference type="Proteomes" id="UP000306918">
    <property type="component" value="Unassembled WGS sequence"/>
</dbReference>
<dbReference type="PANTHER" id="PTHR11059:SF0">
    <property type="entry name" value="DNA REPAIR PROTEIN RECN"/>
    <property type="match status" value="1"/>
</dbReference>
<dbReference type="InterPro" id="IPR004604">
    <property type="entry name" value="DNA_recomb/repair_RecN"/>
</dbReference>
<comment type="function">
    <text evidence="1 9">May be involved in recombinational repair of damaged DNA.</text>
</comment>
<proteinExistence type="inferred from homology"/>
<dbReference type="CDD" id="cd03241">
    <property type="entry name" value="ABC_RecN"/>
    <property type="match status" value="2"/>
</dbReference>
<evidence type="ECO:0000256" key="10">
    <source>
        <dbReference type="SAM" id="Coils"/>
    </source>
</evidence>
<feature type="domain" description="RecF/RecN/SMC N-terminal" evidence="11">
    <location>
        <begin position="16"/>
        <end position="523"/>
    </location>
</feature>
<dbReference type="Pfam" id="PF02463">
    <property type="entry name" value="SMC_N"/>
    <property type="match status" value="1"/>
</dbReference>
<dbReference type="NCBIfam" id="TIGR00634">
    <property type="entry name" value="recN"/>
    <property type="match status" value="1"/>
</dbReference>
<evidence type="ECO:0000256" key="3">
    <source>
        <dbReference type="ARBA" id="ARBA00021315"/>
    </source>
</evidence>
<organism evidence="12 13">
    <name type="scientific">Niastella caeni</name>
    <dbReference type="NCBI Taxonomy" id="2569763"/>
    <lineage>
        <taxon>Bacteria</taxon>
        <taxon>Pseudomonadati</taxon>
        <taxon>Bacteroidota</taxon>
        <taxon>Chitinophagia</taxon>
        <taxon>Chitinophagales</taxon>
        <taxon>Chitinophagaceae</taxon>
        <taxon>Niastella</taxon>
    </lineage>
</organism>
<dbReference type="PIRSF" id="PIRSF003128">
    <property type="entry name" value="RecN"/>
    <property type="match status" value="1"/>
</dbReference>
<dbReference type="InterPro" id="IPR003395">
    <property type="entry name" value="RecF/RecN/SMC_N"/>
</dbReference>
<keyword evidence="7 9" id="KW-0234">DNA repair</keyword>
<reference evidence="12 13" key="1">
    <citation type="submission" date="2019-04" db="EMBL/GenBank/DDBJ databases">
        <title>Niastella caeni sp. nov., isolated from activated sludge.</title>
        <authorList>
            <person name="Sheng M."/>
        </authorList>
    </citation>
    <scope>NUCLEOTIDE SEQUENCE [LARGE SCALE GENOMIC DNA]</scope>
    <source>
        <strain evidence="12 13">HX-2-15</strain>
    </source>
</reference>
<dbReference type="InterPro" id="IPR027417">
    <property type="entry name" value="P-loop_NTPase"/>
</dbReference>
<evidence type="ECO:0000256" key="6">
    <source>
        <dbReference type="ARBA" id="ARBA00022840"/>
    </source>
</evidence>
<evidence type="ECO:0000313" key="12">
    <source>
        <dbReference type="EMBL" id="THU33442.1"/>
    </source>
</evidence>
<feature type="coiled-coil region" evidence="10">
    <location>
        <begin position="276"/>
        <end position="303"/>
    </location>
</feature>
<evidence type="ECO:0000256" key="5">
    <source>
        <dbReference type="ARBA" id="ARBA00022763"/>
    </source>
</evidence>
<keyword evidence="5 9" id="KW-0227">DNA damage</keyword>
<dbReference type="SUPFAM" id="SSF52540">
    <property type="entry name" value="P-loop containing nucleoside triphosphate hydrolases"/>
    <property type="match status" value="2"/>
</dbReference>
<name>A0A4S8HKP9_9BACT</name>
<dbReference type="GO" id="GO:0043590">
    <property type="term" value="C:bacterial nucleoid"/>
    <property type="evidence" value="ECO:0007669"/>
    <property type="project" value="TreeGrafter"/>
</dbReference>
<dbReference type="Gene3D" id="3.40.50.300">
    <property type="entry name" value="P-loop containing nucleotide triphosphate hydrolases"/>
    <property type="match status" value="2"/>
</dbReference>
<dbReference type="OrthoDB" id="9806954at2"/>
<evidence type="ECO:0000256" key="4">
    <source>
        <dbReference type="ARBA" id="ARBA00022741"/>
    </source>
</evidence>
<evidence type="ECO:0000256" key="9">
    <source>
        <dbReference type="PIRNR" id="PIRNR003128"/>
    </source>
</evidence>
<dbReference type="PANTHER" id="PTHR11059">
    <property type="entry name" value="DNA REPAIR PROTEIN RECN"/>
    <property type="match status" value="1"/>
</dbReference>
<dbReference type="EMBL" id="STFF01000009">
    <property type="protein sequence ID" value="THU33442.1"/>
    <property type="molecule type" value="Genomic_DNA"/>
</dbReference>
<comment type="similarity">
    <text evidence="2 9">Belongs to the RecN family.</text>
</comment>
<dbReference type="GO" id="GO:0009432">
    <property type="term" value="P:SOS response"/>
    <property type="evidence" value="ECO:0007669"/>
    <property type="project" value="TreeGrafter"/>
</dbReference>
<gene>
    <name evidence="12" type="primary">recN</name>
    <name evidence="12" type="ORF">FAM09_25165</name>
</gene>
<comment type="caution">
    <text evidence="12">The sequence shown here is derived from an EMBL/GenBank/DDBJ whole genome shotgun (WGS) entry which is preliminary data.</text>
</comment>
<evidence type="ECO:0000256" key="8">
    <source>
        <dbReference type="ARBA" id="ARBA00033408"/>
    </source>
</evidence>
<keyword evidence="13" id="KW-1185">Reference proteome</keyword>
<evidence type="ECO:0000256" key="7">
    <source>
        <dbReference type="ARBA" id="ARBA00023204"/>
    </source>
</evidence>
<evidence type="ECO:0000313" key="13">
    <source>
        <dbReference type="Proteomes" id="UP000306918"/>
    </source>
</evidence>
<dbReference type="GO" id="GO:0005524">
    <property type="term" value="F:ATP binding"/>
    <property type="evidence" value="ECO:0007669"/>
    <property type="project" value="UniProtKB-KW"/>
</dbReference>
<sequence>MPDRNYICYAQNRTVLKKLYIQNYAIIDEIEIDFSQKLNIITGETGAGKSILMGALSLILGDRVDTAVLQSRDKKCYVEGIFVIAEKKAVKAFLREQDLDIDEELVIRREIGSNGKSRAFVNDTPVNLEQLRQLSAMLVDLHRQFDTLELGESDFQRQVLDALAGHTDVVQQYQGSYTQWQQAQHELSALQQQKDQFTKEYDYNKFLFDELHDAGLKENELEEADATLKLLSNAEGIKTTLSKVTYELGEGESPMVQQLKSLCHQLSAYSDHHTALPALLQRLQSAQIELQDIADEVERINDQVQYDPQKIEQLNDRISTGYKLLKKHGVHTTQELLAIQDGLEQKLQAVLNIDEAIQAKEKAVQQLLQKATDLAAKLTANRVKQVKPLQDKVNKLLAQVGMPNARLQVDVKPLANLQISGHDDIEFLFDANKSNRFEPIRKVASGGELSRLMLCIKSLVAQSLDLPTLIFDEIDTGISGEAAKQVGIIMKDLARKRQVLSITHQPQIAGKADAHYFVYKEIKGNSIKTNIRLLSQDERITAIAKMLSGEKPTAAALENAREMVMN</sequence>
<evidence type="ECO:0000256" key="2">
    <source>
        <dbReference type="ARBA" id="ARBA00009441"/>
    </source>
</evidence>
<keyword evidence="10" id="KW-0175">Coiled coil</keyword>
<keyword evidence="4" id="KW-0547">Nucleotide-binding</keyword>
<accession>A0A4S8HKP9</accession>
<protein>
    <recommendedName>
        <fullName evidence="3 9">DNA repair protein RecN</fullName>
    </recommendedName>
    <alternativeName>
        <fullName evidence="8 9">Recombination protein N</fullName>
    </alternativeName>
</protein>
<evidence type="ECO:0000259" key="11">
    <source>
        <dbReference type="Pfam" id="PF02463"/>
    </source>
</evidence>
<keyword evidence="6" id="KW-0067">ATP-binding</keyword>
<dbReference type="GO" id="GO:0006310">
    <property type="term" value="P:DNA recombination"/>
    <property type="evidence" value="ECO:0007669"/>
    <property type="project" value="InterPro"/>
</dbReference>
<evidence type="ECO:0000256" key="1">
    <source>
        <dbReference type="ARBA" id="ARBA00003618"/>
    </source>
</evidence>